<dbReference type="GO" id="GO:0016020">
    <property type="term" value="C:membrane"/>
    <property type="evidence" value="ECO:0007669"/>
    <property type="project" value="UniProtKB-SubCell"/>
</dbReference>
<protein>
    <recommendedName>
        <fullName evidence="10">Digalactosyldiacylglycerol synthase</fullName>
    </recommendedName>
</protein>
<dbReference type="EMBL" id="HBGK01031195">
    <property type="protein sequence ID" value="CAD9289681.1"/>
    <property type="molecule type" value="Transcribed_RNA"/>
</dbReference>
<gene>
    <name evidence="9" type="ORF">GOCE00092_LOCUS16277</name>
</gene>
<dbReference type="GO" id="GO:0009507">
    <property type="term" value="C:chloroplast"/>
    <property type="evidence" value="ECO:0007669"/>
    <property type="project" value="UniProtKB-SubCell"/>
</dbReference>
<dbReference type="AlphaFoldDB" id="A0A7S1V6P2"/>
<evidence type="ECO:0000256" key="8">
    <source>
        <dbReference type="SAM" id="MobiDB-lite"/>
    </source>
</evidence>
<feature type="region of interest" description="Disordered" evidence="8">
    <location>
        <begin position="582"/>
        <end position="653"/>
    </location>
</feature>
<accession>A0A7S1V6P2</accession>
<evidence type="ECO:0008006" key="10">
    <source>
        <dbReference type="Google" id="ProtNLM"/>
    </source>
</evidence>
<keyword evidence="7" id="KW-0472">Membrane</keyword>
<evidence type="ECO:0000256" key="6">
    <source>
        <dbReference type="ARBA" id="ARBA00022679"/>
    </source>
</evidence>
<dbReference type="Pfam" id="PF13692">
    <property type="entry name" value="Glyco_trans_1_4"/>
    <property type="match status" value="1"/>
</dbReference>
<reference evidence="9" key="1">
    <citation type="submission" date="2021-01" db="EMBL/GenBank/DDBJ databases">
        <authorList>
            <person name="Corre E."/>
            <person name="Pelletier E."/>
            <person name="Niang G."/>
            <person name="Scheremetjew M."/>
            <person name="Finn R."/>
            <person name="Kale V."/>
            <person name="Holt S."/>
            <person name="Cochrane G."/>
            <person name="Meng A."/>
            <person name="Brown T."/>
            <person name="Cohen L."/>
        </authorList>
    </citation>
    <scope>NUCLEOTIDE SEQUENCE</scope>
    <source>
        <strain evidence="9">CCMP 410</strain>
    </source>
</reference>
<evidence type="ECO:0000256" key="3">
    <source>
        <dbReference type="ARBA" id="ARBA00009481"/>
    </source>
</evidence>
<dbReference type="GO" id="GO:0046481">
    <property type="term" value="F:digalactosyldiacylglycerol synthase activity"/>
    <property type="evidence" value="ECO:0007669"/>
    <property type="project" value="InterPro"/>
</dbReference>
<keyword evidence="5" id="KW-0934">Plastid</keyword>
<organism evidence="9">
    <name type="scientific">Grammatophora oceanica</name>
    <dbReference type="NCBI Taxonomy" id="210454"/>
    <lineage>
        <taxon>Eukaryota</taxon>
        <taxon>Sar</taxon>
        <taxon>Stramenopiles</taxon>
        <taxon>Ochrophyta</taxon>
        <taxon>Bacillariophyta</taxon>
        <taxon>Fragilariophyceae</taxon>
        <taxon>Fragilariophycidae</taxon>
        <taxon>Rhabdonematales</taxon>
        <taxon>Grammatophoraceae</taxon>
        <taxon>Grammatophora</taxon>
    </lineage>
</organism>
<comment type="subcellular location">
    <subcellularLocation>
        <location evidence="2">Membrane</location>
    </subcellularLocation>
    <subcellularLocation>
        <location evidence="1">Plastid</location>
        <location evidence="1">Chloroplast</location>
    </subcellularLocation>
</comment>
<dbReference type="PANTHER" id="PTHR46132:SF1">
    <property type="entry name" value="DIGALACTOSYLDIACYLGLYCEROL SYNTHASE 2, CHLOROPLASTIC"/>
    <property type="match status" value="1"/>
</dbReference>
<dbReference type="SUPFAM" id="SSF53756">
    <property type="entry name" value="UDP-Glycosyltransferase/glycogen phosphorylase"/>
    <property type="match status" value="1"/>
</dbReference>
<evidence type="ECO:0000256" key="1">
    <source>
        <dbReference type="ARBA" id="ARBA00004229"/>
    </source>
</evidence>
<keyword evidence="4" id="KW-0150">Chloroplast</keyword>
<dbReference type="Gene3D" id="3.40.50.2000">
    <property type="entry name" value="Glycogen Phosphorylase B"/>
    <property type="match status" value="2"/>
</dbReference>
<evidence type="ECO:0000256" key="4">
    <source>
        <dbReference type="ARBA" id="ARBA00022528"/>
    </source>
</evidence>
<evidence type="ECO:0000256" key="5">
    <source>
        <dbReference type="ARBA" id="ARBA00022640"/>
    </source>
</evidence>
<name>A0A7S1V6P2_9STRA</name>
<keyword evidence="6" id="KW-0808">Transferase</keyword>
<feature type="compositionally biased region" description="Polar residues" evidence="8">
    <location>
        <begin position="615"/>
        <end position="644"/>
    </location>
</feature>
<evidence type="ECO:0000256" key="2">
    <source>
        <dbReference type="ARBA" id="ARBA00004370"/>
    </source>
</evidence>
<sequence>MTGIAVNALLRAAYLCKGRKGAGGKVTLMLPWLDKDDQSRVYGKDNVFETQADQEEHIRTWLRETANLKQPSEDLNIAWYTGRQERAENSIYSMGDITALIPEEEVDICILEEPEHLNWYRAPGAAWTEKFKHVVGIIHTNYFVYAQEQPGALVRAPAMKLLCSWMCRAHCHRVIKLSGTLGKFAPEKELVENVHGVRATFLDIGEDVRKKLSTARERETNPVFGSNADPSIYFIGKMLWSKGLGSLMELLKYAEESANLKLKVDMYGGGPDKDAAESKCLDLGLDMPFHGPVDHSKLAMSHKIFINPSTSEVLCTTVAEALAMGKFVILPSHPSNDFFAQFPNCLPYASKEEFVGNLYYAITHAPEPLTEEYSHALSWEAATERLEATGSISVAEAEATAQAMAASDASVEFNLPPIIKQESRRKKLATGLQKSRERYRQFRSRLAADIKENKVLPKYLQRILIAELDKRLDVDIDAVLESPKLRLQLSPAELDKRLLEFYKGVTSGASGDLVRVIGGGTNVGRQNMYLKQQARKRSQSERKLTYYIDPVSSLPVWPDDSYVAESDRTAAEWVRLALRRNLPNRDGRPSNGALIPRGTESAKHHAGDDELQMSCFPSSRTTYRTSQPRIPISSRSVMGSSFSPIQRMKSPRL</sequence>
<comment type="similarity">
    <text evidence="3">Belongs to the glycosyltransferase group 1 family. Glycosyltransferase 4 subfamily.</text>
</comment>
<evidence type="ECO:0000256" key="7">
    <source>
        <dbReference type="ARBA" id="ARBA00023136"/>
    </source>
</evidence>
<dbReference type="InterPro" id="IPR044525">
    <property type="entry name" value="DGDG1/2"/>
</dbReference>
<dbReference type="PANTHER" id="PTHR46132">
    <property type="entry name" value="DIGALACTOSYLDIACYLGLYCEROL SYNTHASE 2, CHLOROPLASTIC"/>
    <property type="match status" value="1"/>
</dbReference>
<evidence type="ECO:0000313" key="9">
    <source>
        <dbReference type="EMBL" id="CAD9289681.1"/>
    </source>
</evidence>
<proteinExistence type="inferred from homology"/>